<protein>
    <submittedName>
        <fullName evidence="1">Uncharacterized protein</fullName>
    </submittedName>
</protein>
<evidence type="ECO:0000313" key="3">
    <source>
        <dbReference type="Proteomes" id="UP000677228"/>
    </source>
</evidence>
<proteinExistence type="predicted"/>
<feature type="non-terminal residue" evidence="1">
    <location>
        <position position="1"/>
    </location>
</feature>
<evidence type="ECO:0000313" key="2">
    <source>
        <dbReference type="EMBL" id="CAF4219475.1"/>
    </source>
</evidence>
<dbReference type="Proteomes" id="UP000677228">
    <property type="component" value="Unassembled WGS sequence"/>
</dbReference>
<accession>A0A8S2FC25</accession>
<dbReference type="AlphaFoldDB" id="A0A8S2FC25"/>
<evidence type="ECO:0000313" key="1">
    <source>
        <dbReference type="EMBL" id="CAF1417704.1"/>
    </source>
</evidence>
<dbReference type="EMBL" id="CAJNOK010027298">
    <property type="protein sequence ID" value="CAF1417704.1"/>
    <property type="molecule type" value="Genomic_DNA"/>
</dbReference>
<comment type="caution">
    <text evidence="1">The sequence shown here is derived from an EMBL/GenBank/DDBJ whole genome shotgun (WGS) entry which is preliminary data.</text>
</comment>
<organism evidence="1 3">
    <name type="scientific">Didymodactylos carnosus</name>
    <dbReference type="NCBI Taxonomy" id="1234261"/>
    <lineage>
        <taxon>Eukaryota</taxon>
        <taxon>Metazoa</taxon>
        <taxon>Spiralia</taxon>
        <taxon>Gnathifera</taxon>
        <taxon>Rotifera</taxon>
        <taxon>Eurotatoria</taxon>
        <taxon>Bdelloidea</taxon>
        <taxon>Philodinida</taxon>
        <taxon>Philodinidae</taxon>
        <taxon>Didymodactylos</taxon>
    </lineage>
</organism>
<sequence length="55" mass="5820">MKDDGLSVEGPFLLDAAGLSKDLAEIARELQVVLPTGAKLDESRALLANHPAFTN</sequence>
<dbReference type="Proteomes" id="UP000682733">
    <property type="component" value="Unassembled WGS sequence"/>
</dbReference>
<reference evidence="1" key="1">
    <citation type="submission" date="2021-02" db="EMBL/GenBank/DDBJ databases">
        <authorList>
            <person name="Nowell W R."/>
        </authorList>
    </citation>
    <scope>NUCLEOTIDE SEQUENCE</scope>
</reference>
<gene>
    <name evidence="1" type="ORF">OVA965_LOCUS33590</name>
    <name evidence="2" type="ORF">TMI583_LOCUS34479</name>
</gene>
<name>A0A8S2FC25_9BILA</name>
<dbReference type="EMBL" id="CAJOBA010049049">
    <property type="protein sequence ID" value="CAF4219475.1"/>
    <property type="molecule type" value="Genomic_DNA"/>
</dbReference>